<organism evidence="2">
    <name type="scientific">Tetraselmis sp. GSL018</name>
    <dbReference type="NCBI Taxonomy" id="582737"/>
    <lineage>
        <taxon>Eukaryota</taxon>
        <taxon>Viridiplantae</taxon>
        <taxon>Chlorophyta</taxon>
        <taxon>core chlorophytes</taxon>
        <taxon>Chlorodendrophyceae</taxon>
        <taxon>Chlorodendrales</taxon>
        <taxon>Chlorodendraceae</taxon>
        <taxon>Tetraselmis</taxon>
    </lineage>
</organism>
<name>A0A061S7G3_9CHLO</name>
<proteinExistence type="predicted"/>
<gene>
    <name evidence="2" type="ORF">TSPGSL018_14192</name>
</gene>
<dbReference type="EMBL" id="GBEZ01006568">
    <property type="protein sequence ID" value="JAC78840.1"/>
    <property type="molecule type" value="Transcribed_RNA"/>
</dbReference>
<accession>A0A061S7G3</accession>
<evidence type="ECO:0000313" key="2">
    <source>
        <dbReference type="EMBL" id="JAC78840.1"/>
    </source>
</evidence>
<feature type="region of interest" description="Disordered" evidence="1">
    <location>
        <begin position="395"/>
        <end position="429"/>
    </location>
</feature>
<reference evidence="2" key="1">
    <citation type="submission" date="2014-05" db="EMBL/GenBank/DDBJ databases">
        <title>The transcriptome of the halophilic microalga Tetraselmis sp. GSL018 isolated from the Great Salt Lake, Utah.</title>
        <authorList>
            <person name="Jinkerson R.E."/>
            <person name="D'Adamo S."/>
            <person name="Posewitz M.C."/>
        </authorList>
    </citation>
    <scope>NUCLEOTIDE SEQUENCE</scope>
    <source>
        <strain evidence="2">GSL018</strain>
    </source>
</reference>
<sequence>LIPKATSFSCSIGPKVCDIIGPVLERNCAKVPVELRPRLFACENDHEAVQSLKELLKGRVEVIPCMVDRICSEREVVPGSFNVTTEPWQGTIVPLTPIPEEELEAGPPLPLGGSNVLIPTTERESDYMYDRKIMTVNHMHTTLGFLTLVRYMEEMGASPAEMVEGESACKSLPLVSWKESPNPRSDIIWCWAVAQCLLLISEHDRASMMKSHGVKTDEELNSDLLGQVRENLARFSQVEDSTARVLGAGVDKRYQGRLLPAYEAVLVLQDVMQRWPDDNRYQLLLDMAGVSIGDVVSSCEYLVRAAEPIAEADREKYKLEKGAAEPFYLHILDTIKSAAGAVAEVEKTAEEWLSDEIEWIETNVKDPGLEWVQCQLESLGFRNVIDWQASVESSYGKASANDEEGDEKSGMNRHWMVSMEEKQRRREQY</sequence>
<evidence type="ECO:0000256" key="1">
    <source>
        <dbReference type="SAM" id="MobiDB-lite"/>
    </source>
</evidence>
<dbReference type="AlphaFoldDB" id="A0A061S7G3"/>
<feature type="compositionally biased region" description="Basic and acidic residues" evidence="1">
    <location>
        <begin position="419"/>
        <end position="429"/>
    </location>
</feature>
<feature type="non-terminal residue" evidence="2">
    <location>
        <position position="1"/>
    </location>
</feature>
<protein>
    <submittedName>
        <fullName evidence="2">Mannitol 1-phosphate dehydrogenase</fullName>
    </submittedName>
</protein>